<accession>A0ABQ0MV43</accession>
<evidence type="ECO:0000313" key="1">
    <source>
        <dbReference type="EMBL" id="GAW96241.1"/>
    </source>
</evidence>
<proteinExistence type="predicted"/>
<comment type="caution">
    <text evidence="1">The sequence shown here is derived from an EMBL/GenBank/DDBJ whole genome shotgun (WGS) entry which is preliminary data.</text>
</comment>
<dbReference type="Pfam" id="PF12094">
    <property type="entry name" value="DUF3570"/>
    <property type="match status" value="1"/>
</dbReference>
<gene>
    <name evidence="1" type="ORF">MTCD1_01855</name>
</gene>
<dbReference type="RefSeq" id="WP_057180876.1">
    <property type="nucleotide sequence ID" value="NZ_BDQM01000012.1"/>
</dbReference>
<sequence length="453" mass="50707">MSYSDTKQHNQHKKTNLKTALSMAAGALLGTGAIVHEAKAEILTDWQFDSAFLYYSEAERVTAAEIIVSANKTFANDEVLNVKLTIDSLTGASANGAVVQAQAQTFTRPSGEGQYVSQAGNTPLDDTFKDTRVQLNAQWTQPLAENYTASIGGHLSKEFDYLSLGINGNLALDFYKKNSTISLGFSHFQDRYTPIGGIPKPYASMLIGDSNSPSWHEDFAATRIASGDNKITSDVLVGFTQVINRRMITQFNYSYSMVRGYLTDPFKIVSVLNQAGTAQDYIYEHRPDERKKQSVFAQTKYHFDQGLLNSVLDFSYRYMWDDWQINSHTLDSTLHMPLASRFGKASYLQPHIRYYQQSAAGFYRPYTFVEQVSNGSSEENFISADYRIGAMTAVTLGLKYGFSLNNGNDFSVRLEYYRQMPSNAGFDQPSELANLTVYPVVQAVIFQLSYSFL</sequence>
<organism evidence="1 2">
    <name type="scientific">Colwellia marinimaniae</name>
    <dbReference type="NCBI Taxonomy" id="1513592"/>
    <lineage>
        <taxon>Bacteria</taxon>
        <taxon>Pseudomonadati</taxon>
        <taxon>Pseudomonadota</taxon>
        <taxon>Gammaproteobacteria</taxon>
        <taxon>Alteromonadales</taxon>
        <taxon>Colwelliaceae</taxon>
        <taxon>Colwellia</taxon>
    </lineage>
</organism>
<evidence type="ECO:0008006" key="3">
    <source>
        <dbReference type="Google" id="ProtNLM"/>
    </source>
</evidence>
<dbReference type="EMBL" id="BDQM01000012">
    <property type="protein sequence ID" value="GAW96241.1"/>
    <property type="molecule type" value="Genomic_DNA"/>
</dbReference>
<reference evidence="1 2" key="1">
    <citation type="submission" date="2017-06" db="EMBL/GenBank/DDBJ databases">
        <title>Whole Genome Sequences of Colwellia marinimaniae MTCD1.</title>
        <authorList>
            <person name="Kusumoto H."/>
            <person name="Inoue M."/>
            <person name="Tanikawa K."/>
            <person name="Maeji H."/>
            <person name="Cameron J.H."/>
            <person name="Bartlett D.H."/>
        </authorList>
    </citation>
    <scope>NUCLEOTIDE SEQUENCE [LARGE SCALE GENOMIC DNA]</scope>
    <source>
        <strain evidence="1 2">MTCD1</strain>
    </source>
</reference>
<protein>
    <recommendedName>
        <fullName evidence="3">DUF3570 domain-containing protein</fullName>
    </recommendedName>
</protein>
<dbReference type="InterPro" id="IPR021953">
    <property type="entry name" value="DUF3570"/>
</dbReference>
<name>A0ABQ0MV43_9GAMM</name>
<dbReference type="Proteomes" id="UP000197068">
    <property type="component" value="Unassembled WGS sequence"/>
</dbReference>
<evidence type="ECO:0000313" key="2">
    <source>
        <dbReference type="Proteomes" id="UP000197068"/>
    </source>
</evidence>
<keyword evidence="2" id="KW-1185">Reference proteome</keyword>